<reference evidence="6" key="1">
    <citation type="journal article" date="2017" name="BMC Genomics">
        <title>Integrated mRNA and microRNA transcriptome variations in the multi-tepal mutant provide insights into the floral patterning of the orchid Cymbidium goeringii.</title>
        <authorList>
            <person name="Yang F."/>
            <person name="Zhu G."/>
            <person name="Wang Z."/>
            <person name="Liu H."/>
            <person name="Xu Q."/>
            <person name="Huang D."/>
            <person name="Zhao C."/>
        </authorList>
    </citation>
    <scope>NUCLEOTIDE SEQUENCE</scope>
</reference>
<dbReference type="PANTHER" id="PTHR36066:SF2">
    <property type="entry name" value="TRANSCRIPTION FACTOR BHLH145"/>
    <property type="match status" value="1"/>
</dbReference>
<evidence type="ECO:0000256" key="1">
    <source>
        <dbReference type="ARBA" id="ARBA00005510"/>
    </source>
</evidence>
<dbReference type="InterPro" id="IPR037546">
    <property type="entry name" value="SAC51-like"/>
</dbReference>
<dbReference type="AlphaFoldDB" id="A0A4Y6JKV8"/>
<evidence type="ECO:0000256" key="3">
    <source>
        <dbReference type="ARBA" id="ARBA00023163"/>
    </source>
</evidence>
<sequence>MWKFSNLNPGNTLWPPDAGQQQNSVNPYGCYFSINSNDPLPGFGTHGNFLHVNSSFYPPLNPVIGSSEQEAIAQSKRFLIFDHSRDQTSLVFSSVANPFEGFNLPPPASYAHDSNHHVIEEEVMHEDTEEIDALLYSDSEYIDDEETSTGHSPYDMAEEDITSSHFPTKRRRVNSTELDASLVDTASSVIAPRSHYIQENDDFDPRFVPTDRNKSNRSKQERIHHTVRVLRRIIPGGKDKDAATVLDEAIQYLKSLKLRAKSLGATSASL</sequence>
<name>A0A4Y6JKV8_9ASPA</name>
<evidence type="ECO:0000256" key="4">
    <source>
        <dbReference type="SAM" id="MobiDB-lite"/>
    </source>
</evidence>
<dbReference type="CDD" id="cd18917">
    <property type="entry name" value="bHLH_AtSAC51_like"/>
    <property type="match status" value="1"/>
</dbReference>
<dbReference type="InterPro" id="IPR036638">
    <property type="entry name" value="HLH_DNA-bd_sf"/>
</dbReference>
<protein>
    <submittedName>
        <fullName evidence="6">Transcription factor bHLH145-like isoform X1</fullName>
    </submittedName>
</protein>
<keyword evidence="2" id="KW-0805">Transcription regulation</keyword>
<feature type="domain" description="BHLH" evidence="5">
    <location>
        <begin position="207"/>
        <end position="256"/>
    </location>
</feature>
<organism evidence="6">
    <name type="scientific">Cymbidium goeringii</name>
    <dbReference type="NCBI Taxonomy" id="112607"/>
    <lineage>
        <taxon>Eukaryota</taxon>
        <taxon>Viridiplantae</taxon>
        <taxon>Streptophyta</taxon>
        <taxon>Embryophyta</taxon>
        <taxon>Tracheophyta</taxon>
        <taxon>Spermatophyta</taxon>
        <taxon>Magnoliopsida</taxon>
        <taxon>Liliopsida</taxon>
        <taxon>Asparagales</taxon>
        <taxon>Orchidaceae</taxon>
        <taxon>Epidendroideae</taxon>
        <taxon>Cymbidieae</taxon>
        <taxon>Cymbidiinae</taxon>
        <taxon>Cymbidium</taxon>
    </lineage>
</organism>
<accession>A0A4Y6JKV8</accession>
<evidence type="ECO:0000313" key="6">
    <source>
        <dbReference type="EMBL" id="QDF82441.1"/>
    </source>
</evidence>
<dbReference type="PROSITE" id="PS50888">
    <property type="entry name" value="BHLH"/>
    <property type="match status" value="1"/>
</dbReference>
<reference evidence="6" key="2">
    <citation type="submission" date="2018-12" db="EMBL/GenBank/DDBJ databases">
        <authorList>
            <person name="Yang F."/>
            <person name="Zhu G."/>
            <person name="Wei Y."/>
        </authorList>
    </citation>
    <scope>NUCLEOTIDE SEQUENCE</scope>
</reference>
<dbReference type="Gene3D" id="4.10.280.10">
    <property type="entry name" value="Helix-loop-helix DNA-binding domain"/>
    <property type="match status" value="1"/>
</dbReference>
<feature type="compositionally biased region" description="Basic and acidic residues" evidence="4">
    <location>
        <begin position="203"/>
        <end position="222"/>
    </location>
</feature>
<evidence type="ECO:0000259" key="5">
    <source>
        <dbReference type="PROSITE" id="PS50888"/>
    </source>
</evidence>
<dbReference type="EMBL" id="MK302373">
    <property type="protein sequence ID" value="QDF82441.1"/>
    <property type="molecule type" value="mRNA"/>
</dbReference>
<dbReference type="GO" id="GO:0046983">
    <property type="term" value="F:protein dimerization activity"/>
    <property type="evidence" value="ECO:0007669"/>
    <property type="project" value="InterPro"/>
</dbReference>
<feature type="region of interest" description="Disordered" evidence="4">
    <location>
        <begin position="201"/>
        <end position="222"/>
    </location>
</feature>
<comment type="similarity">
    <text evidence="1">Belongs to the bHLH protein family.</text>
</comment>
<keyword evidence="3" id="KW-0804">Transcription</keyword>
<dbReference type="Pfam" id="PF23173">
    <property type="entry name" value="bHLH_SAC51"/>
    <property type="match status" value="1"/>
</dbReference>
<dbReference type="PANTHER" id="PTHR36066">
    <property type="entry name" value="TRANSCRIPTION FACTOR BHLH145"/>
    <property type="match status" value="1"/>
</dbReference>
<evidence type="ECO:0000256" key="2">
    <source>
        <dbReference type="ARBA" id="ARBA00023015"/>
    </source>
</evidence>
<dbReference type="SUPFAM" id="SSF47459">
    <property type="entry name" value="HLH, helix-loop-helix DNA-binding domain"/>
    <property type="match status" value="1"/>
</dbReference>
<dbReference type="InterPro" id="IPR011598">
    <property type="entry name" value="bHLH_dom"/>
</dbReference>
<proteinExistence type="evidence at transcript level"/>